<proteinExistence type="predicted"/>
<name>A0AAJ0B0W5_9PEZI</name>
<sequence>MPVPISKPVYGLSQPPELPCFRACRRCHAPVTSAHLTSLLASPQIKNYRQRKRAKCDFTKAQLHPNVFTKAYRHTDTMLQTQPRRLNHYNCDTRHILAGQPSPK</sequence>
<reference evidence="1" key="1">
    <citation type="submission" date="2021-06" db="EMBL/GenBank/DDBJ databases">
        <title>Comparative genomics, transcriptomics and evolutionary studies reveal genomic signatures of adaptation to plant cell wall in hemibiotrophic fungi.</title>
        <authorList>
            <consortium name="DOE Joint Genome Institute"/>
            <person name="Baroncelli R."/>
            <person name="Diaz J.F."/>
            <person name="Benocci T."/>
            <person name="Peng M."/>
            <person name="Battaglia E."/>
            <person name="Haridas S."/>
            <person name="Andreopoulos W."/>
            <person name="Labutti K."/>
            <person name="Pangilinan J."/>
            <person name="Floch G.L."/>
            <person name="Makela M.R."/>
            <person name="Henrissat B."/>
            <person name="Grigoriev I.V."/>
            <person name="Crouch J.A."/>
            <person name="De Vries R.P."/>
            <person name="Sukno S.A."/>
            <person name="Thon M.R."/>
        </authorList>
    </citation>
    <scope>NUCLEOTIDE SEQUENCE</scope>
    <source>
        <strain evidence="1">CBS 193.32</strain>
    </source>
</reference>
<dbReference type="EMBL" id="JAHMHR010000001">
    <property type="protein sequence ID" value="KAK1701047.1"/>
    <property type="molecule type" value="Genomic_DNA"/>
</dbReference>
<dbReference type="RefSeq" id="XP_060436802.1">
    <property type="nucleotide sequence ID" value="XM_060573327.1"/>
</dbReference>
<evidence type="ECO:0000313" key="1">
    <source>
        <dbReference type="EMBL" id="KAK1701047.1"/>
    </source>
</evidence>
<dbReference type="Proteomes" id="UP001224890">
    <property type="component" value="Unassembled WGS sequence"/>
</dbReference>
<comment type="caution">
    <text evidence="1">The sequence shown here is derived from an EMBL/GenBank/DDBJ whole genome shotgun (WGS) entry which is preliminary data.</text>
</comment>
<protein>
    <submittedName>
        <fullName evidence="1">Uncharacterized protein</fullName>
    </submittedName>
</protein>
<dbReference type="AlphaFoldDB" id="A0AAJ0B0W5"/>
<gene>
    <name evidence="1" type="ORF">BDP55DRAFT_640293</name>
</gene>
<accession>A0AAJ0B0W5</accession>
<organism evidence="1 2">
    <name type="scientific">Colletotrichum godetiae</name>
    <dbReference type="NCBI Taxonomy" id="1209918"/>
    <lineage>
        <taxon>Eukaryota</taxon>
        <taxon>Fungi</taxon>
        <taxon>Dikarya</taxon>
        <taxon>Ascomycota</taxon>
        <taxon>Pezizomycotina</taxon>
        <taxon>Sordariomycetes</taxon>
        <taxon>Hypocreomycetidae</taxon>
        <taxon>Glomerellales</taxon>
        <taxon>Glomerellaceae</taxon>
        <taxon>Colletotrichum</taxon>
        <taxon>Colletotrichum acutatum species complex</taxon>
    </lineage>
</organism>
<keyword evidence="2" id="KW-1185">Reference proteome</keyword>
<evidence type="ECO:0000313" key="2">
    <source>
        <dbReference type="Proteomes" id="UP001224890"/>
    </source>
</evidence>
<dbReference type="GeneID" id="85457853"/>